<dbReference type="Proteomes" id="UP001183619">
    <property type="component" value="Unassembled WGS sequence"/>
</dbReference>
<sequence length="176" mass="18556">MNTMNAANSPFVFDVATLLRSGMTDFVSQQGPSPTRIGPAMIAIPEGAEVKVDATLTPLGEGVMVDADISATLSGECVRCLAPLHPIATLHVNQVFAASDDFITGDDAGEDEDEIPQVEGDRIDLLQTVLDEAGLNLPFNPQCEGGCSETDVPAPDGVSGEEEKVDPRWAGLEKFL</sequence>
<keyword evidence="3" id="KW-1185">Reference proteome</keyword>
<gene>
    <name evidence="2" type="ORF">J2S37_002588</name>
</gene>
<evidence type="ECO:0000313" key="2">
    <source>
        <dbReference type="EMBL" id="MDR7356050.1"/>
    </source>
</evidence>
<evidence type="ECO:0008006" key="4">
    <source>
        <dbReference type="Google" id="ProtNLM"/>
    </source>
</evidence>
<comment type="caution">
    <text evidence="2">The sequence shown here is derived from an EMBL/GenBank/DDBJ whole genome shotgun (WGS) entry which is preliminary data.</text>
</comment>
<evidence type="ECO:0000313" key="3">
    <source>
        <dbReference type="Proteomes" id="UP001183619"/>
    </source>
</evidence>
<evidence type="ECO:0000256" key="1">
    <source>
        <dbReference type="SAM" id="MobiDB-lite"/>
    </source>
</evidence>
<organism evidence="2 3">
    <name type="scientific">Corynebacterium felinum</name>
    <dbReference type="NCBI Taxonomy" id="131318"/>
    <lineage>
        <taxon>Bacteria</taxon>
        <taxon>Bacillati</taxon>
        <taxon>Actinomycetota</taxon>
        <taxon>Actinomycetes</taxon>
        <taxon>Mycobacteriales</taxon>
        <taxon>Corynebacteriaceae</taxon>
        <taxon>Corynebacterium</taxon>
    </lineage>
</organism>
<name>A0ABU2BBQ5_9CORY</name>
<dbReference type="Pfam" id="PF02620">
    <property type="entry name" value="YceD"/>
    <property type="match status" value="1"/>
</dbReference>
<protein>
    <recommendedName>
        <fullName evidence="4">DNA-binding protein</fullName>
    </recommendedName>
</protein>
<feature type="region of interest" description="Disordered" evidence="1">
    <location>
        <begin position="145"/>
        <end position="165"/>
    </location>
</feature>
<proteinExistence type="predicted"/>
<dbReference type="InterPro" id="IPR003772">
    <property type="entry name" value="YceD"/>
</dbReference>
<dbReference type="EMBL" id="JAVDYF010000001">
    <property type="protein sequence ID" value="MDR7356050.1"/>
    <property type="molecule type" value="Genomic_DNA"/>
</dbReference>
<accession>A0ABU2BBQ5</accession>
<reference evidence="2 3" key="1">
    <citation type="submission" date="2023-07" db="EMBL/GenBank/DDBJ databases">
        <title>Sequencing the genomes of 1000 actinobacteria strains.</title>
        <authorList>
            <person name="Klenk H.-P."/>
        </authorList>
    </citation>
    <scope>NUCLEOTIDE SEQUENCE [LARGE SCALE GENOMIC DNA]</scope>
    <source>
        <strain evidence="2 3">DSM 44508</strain>
    </source>
</reference>